<evidence type="ECO:0000313" key="2">
    <source>
        <dbReference type="EMBL" id="RMI97190.1"/>
    </source>
</evidence>
<dbReference type="Proteomes" id="UP000277212">
    <property type="component" value="Unassembled WGS sequence"/>
</dbReference>
<keyword evidence="3" id="KW-1185">Reference proteome</keyword>
<feature type="compositionally biased region" description="Polar residues" evidence="1">
    <location>
        <begin position="24"/>
        <end position="37"/>
    </location>
</feature>
<reference evidence="2 3" key="1">
    <citation type="submission" date="2017-06" db="EMBL/GenBank/DDBJ databases">
        <title>Comparative genomic analysis of Ambrosia Fusariam Clade fungi.</title>
        <authorList>
            <person name="Stajich J.E."/>
            <person name="Carrillo J."/>
            <person name="Kijimoto T."/>
            <person name="Eskalen A."/>
            <person name="O'Donnell K."/>
            <person name="Kasson M."/>
        </authorList>
    </citation>
    <scope>NUCLEOTIDE SEQUENCE [LARGE SCALE GENOMIC DNA]</scope>
    <source>
        <strain evidence="2">UCR3666</strain>
    </source>
</reference>
<sequence>MACFRFHGGHTRIAHLPLFRNTPIGNPVSNTRKSSPHWTPMAPKLKLPHESKATASALGSRGNVMSPTPLWRKFTVVVLKEEHKISRSDMEFLNSNCYHEGRRIPWESGIMMVAPLNRNRWSLNVEATVTFKKQWHATLHIFFSEHEWKDGEPMEKEAVMMPGQGDDSAQSRQTSRKPPRKALATRNRP</sequence>
<dbReference type="EMBL" id="NKUJ01000848">
    <property type="protein sequence ID" value="RMI97190.1"/>
    <property type="molecule type" value="Genomic_DNA"/>
</dbReference>
<dbReference type="OrthoDB" id="5103340at2759"/>
<organism evidence="2 3">
    <name type="scientific">Fusarium kuroshium</name>
    <dbReference type="NCBI Taxonomy" id="2010991"/>
    <lineage>
        <taxon>Eukaryota</taxon>
        <taxon>Fungi</taxon>
        <taxon>Dikarya</taxon>
        <taxon>Ascomycota</taxon>
        <taxon>Pezizomycotina</taxon>
        <taxon>Sordariomycetes</taxon>
        <taxon>Hypocreomycetidae</taxon>
        <taxon>Hypocreales</taxon>
        <taxon>Nectriaceae</taxon>
        <taxon>Fusarium</taxon>
        <taxon>Fusarium solani species complex</taxon>
    </lineage>
</organism>
<dbReference type="AlphaFoldDB" id="A0A3M2QWA9"/>
<evidence type="ECO:0000256" key="1">
    <source>
        <dbReference type="SAM" id="MobiDB-lite"/>
    </source>
</evidence>
<proteinExistence type="predicted"/>
<accession>A0A3M2QWA9</accession>
<feature type="region of interest" description="Disordered" evidence="1">
    <location>
        <begin position="24"/>
        <end position="45"/>
    </location>
</feature>
<comment type="caution">
    <text evidence="2">The sequence shown here is derived from an EMBL/GenBank/DDBJ whole genome shotgun (WGS) entry which is preliminary data.</text>
</comment>
<gene>
    <name evidence="2" type="ORF">CDV36_016246</name>
</gene>
<protein>
    <submittedName>
        <fullName evidence="2">Uncharacterized protein</fullName>
    </submittedName>
</protein>
<dbReference type="STRING" id="2010991.A0A3M2QWA9"/>
<evidence type="ECO:0000313" key="3">
    <source>
        <dbReference type="Proteomes" id="UP000277212"/>
    </source>
</evidence>
<name>A0A3M2QWA9_9HYPO</name>
<feature type="region of interest" description="Disordered" evidence="1">
    <location>
        <begin position="153"/>
        <end position="189"/>
    </location>
</feature>